<evidence type="ECO:0000259" key="1">
    <source>
        <dbReference type="Pfam" id="PF13470"/>
    </source>
</evidence>
<dbReference type="PANTHER" id="PTHR34610:SF4">
    <property type="entry name" value="SLL8027 PROTEIN"/>
    <property type="match status" value="1"/>
</dbReference>
<reference evidence="2" key="1">
    <citation type="journal article" date="2020" name="mSystems">
        <title>Genome- and Community-Level Interaction Insights into Carbon Utilization and Element Cycling Functions of Hydrothermarchaeota in Hydrothermal Sediment.</title>
        <authorList>
            <person name="Zhou Z."/>
            <person name="Liu Y."/>
            <person name="Xu W."/>
            <person name="Pan J."/>
            <person name="Luo Z.H."/>
            <person name="Li M."/>
        </authorList>
    </citation>
    <scope>NUCLEOTIDE SEQUENCE [LARGE SCALE GENOMIC DNA]</scope>
    <source>
        <strain evidence="2">SpSt-1179</strain>
    </source>
</reference>
<dbReference type="InterPro" id="IPR002716">
    <property type="entry name" value="PIN_dom"/>
</dbReference>
<organism evidence="2">
    <name type="scientific">Mesotoga infera</name>
    <dbReference type="NCBI Taxonomy" id="1236046"/>
    <lineage>
        <taxon>Bacteria</taxon>
        <taxon>Thermotogati</taxon>
        <taxon>Thermotogota</taxon>
        <taxon>Thermotogae</taxon>
        <taxon>Kosmotogales</taxon>
        <taxon>Kosmotogaceae</taxon>
        <taxon>Mesotoga</taxon>
    </lineage>
</organism>
<dbReference type="Proteomes" id="UP000886198">
    <property type="component" value="Unassembled WGS sequence"/>
</dbReference>
<evidence type="ECO:0000313" key="2">
    <source>
        <dbReference type="EMBL" id="HDP79063.1"/>
    </source>
</evidence>
<dbReference type="EMBL" id="DSBT01000401">
    <property type="protein sequence ID" value="HDP79063.1"/>
    <property type="molecule type" value="Genomic_DNA"/>
</dbReference>
<feature type="domain" description="PIN" evidence="1">
    <location>
        <begin position="2"/>
        <end position="112"/>
    </location>
</feature>
<comment type="caution">
    <text evidence="2">The sequence shown here is derived from an EMBL/GenBank/DDBJ whole genome shotgun (WGS) entry which is preliminary data.</text>
</comment>
<dbReference type="Pfam" id="PF13470">
    <property type="entry name" value="PIN_3"/>
    <property type="match status" value="1"/>
</dbReference>
<protein>
    <submittedName>
        <fullName evidence="2">Toxin-antitoxin system toxin component, PIN family</fullName>
    </submittedName>
</protein>
<dbReference type="InterPro" id="IPR002850">
    <property type="entry name" value="PIN_toxin-like"/>
</dbReference>
<gene>
    <name evidence="2" type="ORF">ENN47_12995</name>
</gene>
<dbReference type="SUPFAM" id="SSF88723">
    <property type="entry name" value="PIN domain-like"/>
    <property type="match status" value="1"/>
</dbReference>
<sequence>MRVMIDSNTFLSGIVLDRMERLLLHTIVHSNHVFLLAKFSVSEVERVLRRKFPGMIEDYEGILQSIDAEILPFPDRSEVEQCIEIIRDEYDAPILASAIKARPDVFVTGDKDFFGERVRALIRVATTRETLKLIQESKI</sequence>
<proteinExistence type="predicted"/>
<name>A0A7C1GV44_9BACT</name>
<accession>A0A7C1GV44</accession>
<dbReference type="NCBIfam" id="TIGR00305">
    <property type="entry name" value="putative toxin-antitoxin system toxin component, PIN family"/>
    <property type="match status" value="1"/>
</dbReference>
<dbReference type="AlphaFoldDB" id="A0A7C1GV44"/>
<dbReference type="PANTHER" id="PTHR34610">
    <property type="entry name" value="SSL7007 PROTEIN"/>
    <property type="match status" value="1"/>
</dbReference>
<dbReference type="InterPro" id="IPR029060">
    <property type="entry name" value="PIN-like_dom_sf"/>
</dbReference>